<dbReference type="GO" id="GO:0016491">
    <property type="term" value="F:oxidoreductase activity"/>
    <property type="evidence" value="ECO:0007669"/>
    <property type="project" value="UniProtKB-KW"/>
</dbReference>
<dbReference type="PANTHER" id="PTHR43333">
    <property type="entry name" value="2-HACID_DH_C DOMAIN-CONTAINING PROTEIN"/>
    <property type="match status" value="1"/>
</dbReference>
<dbReference type="InterPro" id="IPR006140">
    <property type="entry name" value="D-isomer_DH_NAD-bd"/>
</dbReference>
<protein>
    <submittedName>
        <fullName evidence="4">2-hydroxyacid dehydrogenase</fullName>
    </submittedName>
</protein>
<dbReference type="PANTHER" id="PTHR43333:SF1">
    <property type="entry name" value="D-ISOMER SPECIFIC 2-HYDROXYACID DEHYDROGENASE NAD-BINDING DOMAIN-CONTAINING PROTEIN"/>
    <property type="match status" value="1"/>
</dbReference>
<dbReference type="OrthoDB" id="9793626at2"/>
<dbReference type="GO" id="GO:0051287">
    <property type="term" value="F:NAD binding"/>
    <property type="evidence" value="ECO:0007669"/>
    <property type="project" value="InterPro"/>
</dbReference>
<dbReference type="Proteomes" id="UP000033649">
    <property type="component" value="Unassembled WGS sequence"/>
</dbReference>
<evidence type="ECO:0000313" key="5">
    <source>
        <dbReference type="Proteomes" id="UP000033649"/>
    </source>
</evidence>
<evidence type="ECO:0000259" key="3">
    <source>
        <dbReference type="Pfam" id="PF02826"/>
    </source>
</evidence>
<dbReference type="SUPFAM" id="SSF52283">
    <property type="entry name" value="Formate/glycerate dehydrogenase catalytic domain-like"/>
    <property type="match status" value="1"/>
</dbReference>
<dbReference type="STRING" id="429727.VE26_08660"/>
<dbReference type="SUPFAM" id="SSF51735">
    <property type="entry name" value="NAD(P)-binding Rossmann-fold domains"/>
    <property type="match status" value="1"/>
</dbReference>
<keyword evidence="5" id="KW-1185">Reference proteome</keyword>
<dbReference type="AlphaFoldDB" id="A0A0F5FMT5"/>
<organism evidence="4 5">
    <name type="scientific">Devosia chinhatensis</name>
    <dbReference type="NCBI Taxonomy" id="429727"/>
    <lineage>
        <taxon>Bacteria</taxon>
        <taxon>Pseudomonadati</taxon>
        <taxon>Pseudomonadota</taxon>
        <taxon>Alphaproteobacteria</taxon>
        <taxon>Hyphomicrobiales</taxon>
        <taxon>Devosiaceae</taxon>
        <taxon>Devosia</taxon>
    </lineage>
</organism>
<evidence type="ECO:0000256" key="1">
    <source>
        <dbReference type="ARBA" id="ARBA00023002"/>
    </source>
</evidence>
<dbReference type="PATRIC" id="fig|429727.3.peg.1788"/>
<evidence type="ECO:0000313" key="4">
    <source>
        <dbReference type="EMBL" id="KKB09885.1"/>
    </source>
</evidence>
<dbReference type="Pfam" id="PF02826">
    <property type="entry name" value="2-Hacid_dh_C"/>
    <property type="match status" value="1"/>
</dbReference>
<dbReference type="EMBL" id="JZEY01000054">
    <property type="protein sequence ID" value="KKB09885.1"/>
    <property type="molecule type" value="Genomic_DNA"/>
</dbReference>
<dbReference type="Gene3D" id="3.40.50.720">
    <property type="entry name" value="NAD(P)-binding Rossmann-like Domain"/>
    <property type="match status" value="2"/>
</dbReference>
<reference evidence="4 5" key="1">
    <citation type="submission" date="2015-03" db="EMBL/GenBank/DDBJ databases">
        <authorList>
            <person name="Hassan Y."/>
            <person name="Lepp D."/>
            <person name="Li X.-Z."/>
            <person name="Zhou T."/>
        </authorList>
    </citation>
    <scope>NUCLEOTIDE SEQUENCE [LARGE SCALE GENOMIC DNA]</scope>
    <source>
        <strain evidence="4 5">IPL18</strain>
    </source>
</reference>
<name>A0A0F5FMT5_9HYPH</name>
<gene>
    <name evidence="4" type="ORF">VE26_08660</name>
</gene>
<proteinExistence type="predicted"/>
<evidence type="ECO:0000256" key="2">
    <source>
        <dbReference type="ARBA" id="ARBA00023027"/>
    </source>
</evidence>
<comment type="caution">
    <text evidence="4">The sequence shown here is derived from an EMBL/GenBank/DDBJ whole genome shotgun (WGS) entry which is preliminary data.</text>
</comment>
<keyword evidence="2" id="KW-0520">NAD</keyword>
<dbReference type="CDD" id="cd05300">
    <property type="entry name" value="2-Hacid_dh_1"/>
    <property type="match status" value="1"/>
</dbReference>
<keyword evidence="1" id="KW-0560">Oxidoreductase</keyword>
<dbReference type="InterPro" id="IPR036291">
    <property type="entry name" value="NAD(P)-bd_dom_sf"/>
</dbReference>
<dbReference type="RefSeq" id="WP_046104576.1">
    <property type="nucleotide sequence ID" value="NZ_JZEY01000054.1"/>
</dbReference>
<accession>A0A0F5FMT5</accession>
<feature type="domain" description="D-isomer specific 2-hydroxyacid dehydrogenase NAD-binding" evidence="3">
    <location>
        <begin position="106"/>
        <end position="279"/>
    </location>
</feature>
<sequence>MPRTEPTILVSADVAAERLADIAAAAPGATILHGNDGASFERHLPQAQIVAGSVPQRVLAQAEHLKWVHSWAAGPDHQLYPEFAAHTAMLTSSAGNGAVPLAEHAMMLMLMLNRNALRWIDSQRAHRWDRFTHAELNGLTLGIIGAGHSGTDLALKAKAFHMRVLGLRRSDRPAPNFDQFFQREQLHAMLEQCDFVVVTAPLTPETKGMIDKAALAAMKPSAFIVCFSRGGIIDDAALLSALQDGRLAGAGLDAHGQEPLPAESPFWDLPNTLITPHNGATTEATRERGFAIFLDNLRRYVAGRDDFVNRVDKAAGY</sequence>